<evidence type="ECO:0000256" key="7">
    <source>
        <dbReference type="ARBA" id="ARBA00022764"/>
    </source>
</evidence>
<dbReference type="PANTHER" id="PTHR30600">
    <property type="entry name" value="CYTOCHROME C PEROXIDASE-RELATED"/>
    <property type="match status" value="1"/>
</dbReference>
<evidence type="ECO:0000256" key="12">
    <source>
        <dbReference type="ARBA" id="ARBA00073576"/>
    </source>
</evidence>
<evidence type="ECO:0000313" key="16">
    <source>
        <dbReference type="EMBL" id="TXD87851.1"/>
    </source>
</evidence>
<dbReference type="Gene3D" id="1.10.760.10">
    <property type="entry name" value="Cytochrome c-like domain"/>
    <property type="match status" value="2"/>
</dbReference>
<dbReference type="InterPro" id="IPR026259">
    <property type="entry name" value="MauG/Cytc_peroxidase"/>
</dbReference>
<comment type="function">
    <text evidence="11">Involved in methylamine metabolism. Essential for the maturation of the beta subunit of MADH, presumably via a step in the biosynthesis of tryptophan tryptophylquinone (TTQ), the cofactor of MADH.</text>
</comment>
<feature type="binding site" description="axial binding residue" evidence="14">
    <location>
        <position position="255"/>
    </location>
    <ligand>
        <name>heme c</name>
        <dbReference type="ChEBI" id="CHEBI:61717"/>
        <label>2</label>
    </ligand>
    <ligandPart>
        <name>Fe</name>
        <dbReference type="ChEBI" id="CHEBI:18248"/>
    </ligandPart>
</feature>
<name>A0A5C6ZGU1_9FLAO</name>
<dbReference type="GO" id="GO:0020037">
    <property type="term" value="F:heme binding"/>
    <property type="evidence" value="ECO:0007669"/>
    <property type="project" value="InterPro"/>
</dbReference>
<dbReference type="FunFam" id="1.10.760.10:FF:000019">
    <property type="entry name" value="Di-heme cytochrome C peroxidase"/>
    <property type="match status" value="1"/>
</dbReference>
<evidence type="ECO:0000256" key="4">
    <source>
        <dbReference type="ARBA" id="ARBA00022617"/>
    </source>
</evidence>
<dbReference type="PROSITE" id="PS51007">
    <property type="entry name" value="CYTC"/>
    <property type="match status" value="1"/>
</dbReference>
<feature type="binding site" description="axial binding residue" evidence="14">
    <location>
        <position position="110"/>
    </location>
    <ligand>
        <name>heme c</name>
        <dbReference type="ChEBI" id="CHEBI:61717"/>
        <label>1</label>
    </ligand>
    <ligandPart>
        <name>Fe</name>
        <dbReference type="ChEBI" id="CHEBI:18248"/>
    </ligandPart>
</feature>
<evidence type="ECO:0000256" key="3">
    <source>
        <dbReference type="ARBA" id="ARBA00022448"/>
    </source>
</evidence>
<comment type="cofactor">
    <cofactor evidence="13">
        <name>heme</name>
        <dbReference type="ChEBI" id="CHEBI:30413"/>
    </cofactor>
    <text evidence="13">Binds 2 heme groups.</text>
</comment>
<evidence type="ECO:0000256" key="11">
    <source>
        <dbReference type="ARBA" id="ARBA00058991"/>
    </source>
</evidence>
<evidence type="ECO:0000256" key="6">
    <source>
        <dbReference type="ARBA" id="ARBA00022729"/>
    </source>
</evidence>
<keyword evidence="4 13" id="KW-0349">Heme</keyword>
<keyword evidence="8" id="KW-0249">Electron transport</keyword>
<comment type="caution">
    <text evidence="16">The sequence shown here is derived from an EMBL/GenBank/DDBJ whole genome shotgun (WGS) entry which is preliminary data.</text>
</comment>
<evidence type="ECO:0000313" key="17">
    <source>
        <dbReference type="Proteomes" id="UP000321578"/>
    </source>
</evidence>
<dbReference type="Pfam" id="PF03150">
    <property type="entry name" value="CCP_MauG"/>
    <property type="match status" value="1"/>
</dbReference>
<dbReference type="InterPro" id="IPR051395">
    <property type="entry name" value="Cytochrome_c_Peroxidase/MauG"/>
</dbReference>
<dbReference type="GO" id="GO:0042597">
    <property type="term" value="C:periplasmic space"/>
    <property type="evidence" value="ECO:0007669"/>
    <property type="project" value="UniProtKB-SubCell"/>
</dbReference>
<evidence type="ECO:0000256" key="9">
    <source>
        <dbReference type="ARBA" id="ARBA00023002"/>
    </source>
</evidence>
<feature type="binding site" description="covalent" evidence="13">
    <location>
        <position position="251"/>
    </location>
    <ligand>
        <name>heme c</name>
        <dbReference type="ChEBI" id="CHEBI:61717"/>
        <label>2</label>
    </ligand>
</feature>
<keyword evidence="17" id="KW-1185">Reference proteome</keyword>
<feature type="binding site" description="covalent" evidence="13">
    <location>
        <position position="109"/>
    </location>
    <ligand>
        <name>heme c</name>
        <dbReference type="ChEBI" id="CHEBI:61717"/>
        <label>1</label>
    </ligand>
</feature>
<sequence>MNVFTLLKYGLFVFSCCFLLNCKVDAKSEYVSISISNLRAQYAQADTKKWPEPELDSLVDRSKFEDLGVLPEVEYPNDNPFSEEKKQLGKLLFFDARLSESKQIACANCHNPELAWTDNITRSLGHERQENTRNAMSIMNVAFAKRLFWDGRAESLEHQASFPISDPVEMNTHSTVTLENIANIDGYKPLFTEAFGDAQVTLDRVLKAIATFERSLVSRNSKFDKFVSGKAEAFTDQEVLGLHLFRTKARCINCHNTPYFSDNLFHNDGQALFGTNDEDFGLYNHTNKLEDLGKFRTPSLREVAMTGPWMHHGHFPSLLDVVEYYNLGNPAPIQKKYLGTTRDSLIPTTSPMLEKLELNKTEVEAIIAFLETLSTKTQRVNLVNMPE</sequence>
<keyword evidence="3" id="KW-0813">Transport</keyword>
<keyword evidence="10 14" id="KW-0408">Iron</keyword>
<evidence type="ECO:0000256" key="13">
    <source>
        <dbReference type="PIRSR" id="PIRSR000294-1"/>
    </source>
</evidence>
<keyword evidence="9" id="KW-0560">Oxidoreductase</keyword>
<organism evidence="16 17">
    <name type="scientific">Subsaximicrobium wynnwilliamsii</name>
    <dbReference type="NCBI Taxonomy" id="291179"/>
    <lineage>
        <taxon>Bacteria</taxon>
        <taxon>Pseudomonadati</taxon>
        <taxon>Bacteroidota</taxon>
        <taxon>Flavobacteriia</taxon>
        <taxon>Flavobacteriales</taxon>
        <taxon>Flavobacteriaceae</taxon>
        <taxon>Subsaximicrobium</taxon>
    </lineage>
</organism>
<comment type="PTM">
    <text evidence="13">Binds 2 heme groups per subunit.</text>
</comment>
<evidence type="ECO:0000259" key="15">
    <source>
        <dbReference type="PROSITE" id="PS51007"/>
    </source>
</evidence>
<evidence type="ECO:0000256" key="10">
    <source>
        <dbReference type="ARBA" id="ARBA00023004"/>
    </source>
</evidence>
<dbReference type="GO" id="GO:0004130">
    <property type="term" value="F:cytochrome-c peroxidase activity"/>
    <property type="evidence" value="ECO:0007669"/>
    <property type="project" value="TreeGrafter"/>
</dbReference>
<dbReference type="AlphaFoldDB" id="A0A5C6ZGU1"/>
<dbReference type="PANTHER" id="PTHR30600:SF10">
    <property type="entry name" value="BLL6722 PROTEIN"/>
    <property type="match status" value="1"/>
</dbReference>
<proteinExistence type="predicted"/>
<dbReference type="OrthoDB" id="9805202at2"/>
<dbReference type="Proteomes" id="UP000321578">
    <property type="component" value="Unassembled WGS sequence"/>
</dbReference>
<comment type="pathway">
    <text evidence="2">One-carbon metabolism; methylamine degradation.</text>
</comment>
<dbReference type="InterPro" id="IPR004852">
    <property type="entry name" value="Di-haem_cyt_c_peroxidsae"/>
</dbReference>
<feature type="binding site" description="covalent" evidence="13">
    <location>
        <position position="254"/>
    </location>
    <ligand>
        <name>heme c</name>
        <dbReference type="ChEBI" id="CHEBI:61717"/>
        <label>2</label>
    </ligand>
</feature>
<feature type="domain" description="Cytochrome c" evidence="15">
    <location>
        <begin position="236"/>
        <end position="374"/>
    </location>
</feature>
<dbReference type="GO" id="GO:0046872">
    <property type="term" value="F:metal ion binding"/>
    <property type="evidence" value="ECO:0007669"/>
    <property type="project" value="UniProtKB-KW"/>
</dbReference>
<reference evidence="16 17" key="1">
    <citation type="submission" date="2019-08" db="EMBL/GenBank/DDBJ databases">
        <title>Genomes of Subsaximicrobium wynnwilliamsii strains.</title>
        <authorList>
            <person name="Bowman J.P."/>
        </authorList>
    </citation>
    <scope>NUCLEOTIDE SEQUENCE [LARGE SCALE GENOMIC DNA]</scope>
    <source>
        <strain evidence="16 17">2-80-2</strain>
    </source>
</reference>
<gene>
    <name evidence="16" type="ORF">ESY86_15380</name>
</gene>
<dbReference type="SUPFAM" id="SSF46626">
    <property type="entry name" value="Cytochrome c"/>
    <property type="match status" value="2"/>
</dbReference>
<accession>A0A5C6ZGU1</accession>
<protein>
    <recommendedName>
        <fullName evidence="12">Methylamine utilization protein MauG</fullName>
    </recommendedName>
</protein>
<dbReference type="EMBL" id="VORO01000019">
    <property type="protein sequence ID" value="TXD87851.1"/>
    <property type="molecule type" value="Genomic_DNA"/>
</dbReference>
<dbReference type="GO" id="GO:0009055">
    <property type="term" value="F:electron transfer activity"/>
    <property type="evidence" value="ECO:0007669"/>
    <property type="project" value="InterPro"/>
</dbReference>
<dbReference type="InterPro" id="IPR009056">
    <property type="entry name" value="Cyt_c-like_dom"/>
</dbReference>
<comment type="subcellular location">
    <subcellularLocation>
        <location evidence="1">Periplasm</location>
    </subcellularLocation>
</comment>
<feature type="binding site" description="covalent" evidence="13">
    <location>
        <position position="106"/>
    </location>
    <ligand>
        <name>heme c</name>
        <dbReference type="ChEBI" id="CHEBI:61717"/>
        <label>1</label>
    </ligand>
</feature>
<evidence type="ECO:0000256" key="8">
    <source>
        <dbReference type="ARBA" id="ARBA00022982"/>
    </source>
</evidence>
<feature type="binding site" description="axial binding residue" evidence="14">
    <location>
        <position position="126"/>
    </location>
    <ligand>
        <name>heme c</name>
        <dbReference type="ChEBI" id="CHEBI:61717"/>
        <label>1</label>
    </ligand>
    <ligandPart>
        <name>Fe</name>
        <dbReference type="ChEBI" id="CHEBI:18248"/>
    </ligandPart>
</feature>
<evidence type="ECO:0000256" key="2">
    <source>
        <dbReference type="ARBA" id="ARBA00004856"/>
    </source>
</evidence>
<evidence type="ECO:0000256" key="5">
    <source>
        <dbReference type="ARBA" id="ARBA00022723"/>
    </source>
</evidence>
<evidence type="ECO:0000256" key="14">
    <source>
        <dbReference type="PIRSR" id="PIRSR000294-2"/>
    </source>
</evidence>
<evidence type="ECO:0000256" key="1">
    <source>
        <dbReference type="ARBA" id="ARBA00004418"/>
    </source>
</evidence>
<dbReference type="PIRSF" id="PIRSF000294">
    <property type="entry name" value="Cytochrome-c_peroxidase"/>
    <property type="match status" value="1"/>
</dbReference>
<dbReference type="InterPro" id="IPR036909">
    <property type="entry name" value="Cyt_c-like_dom_sf"/>
</dbReference>
<keyword evidence="7" id="KW-0574">Periplasm</keyword>
<keyword evidence="6" id="KW-0732">Signal</keyword>
<dbReference type="RefSeq" id="WP_147087481.1">
    <property type="nucleotide sequence ID" value="NZ_VORM01000018.1"/>
</dbReference>
<keyword evidence="16" id="KW-0575">Peroxidase</keyword>
<keyword evidence="5 14" id="KW-0479">Metal-binding</keyword>